<keyword evidence="2" id="KW-1133">Transmembrane helix</keyword>
<feature type="region of interest" description="Disordered" evidence="1">
    <location>
        <begin position="24"/>
        <end position="54"/>
    </location>
</feature>
<sequence>ATQDGSSLITRLSVCLFNERSVRPKQMKMSPERKGAEDKEEGSRMASAALPEPEAVHPRNKGNFKYAFTCALCASMATIVLGYGTLG</sequence>
<dbReference type="AlphaFoldDB" id="A0A453B800"/>
<accession>A0A453B800</accession>
<evidence type="ECO:0000313" key="4">
    <source>
        <dbReference type="Proteomes" id="UP000015105"/>
    </source>
</evidence>
<organism evidence="3 4">
    <name type="scientific">Aegilops tauschii subsp. strangulata</name>
    <name type="common">Goatgrass</name>
    <dbReference type="NCBI Taxonomy" id="200361"/>
    <lineage>
        <taxon>Eukaryota</taxon>
        <taxon>Viridiplantae</taxon>
        <taxon>Streptophyta</taxon>
        <taxon>Embryophyta</taxon>
        <taxon>Tracheophyta</taxon>
        <taxon>Spermatophyta</taxon>
        <taxon>Magnoliopsida</taxon>
        <taxon>Liliopsida</taxon>
        <taxon>Poales</taxon>
        <taxon>Poaceae</taxon>
        <taxon>BOP clade</taxon>
        <taxon>Pooideae</taxon>
        <taxon>Triticodae</taxon>
        <taxon>Triticeae</taxon>
        <taxon>Triticinae</taxon>
        <taxon>Aegilops</taxon>
    </lineage>
</organism>
<feature type="transmembrane region" description="Helical" evidence="2">
    <location>
        <begin position="66"/>
        <end position="86"/>
    </location>
</feature>
<reference evidence="3" key="4">
    <citation type="submission" date="2019-03" db="UniProtKB">
        <authorList>
            <consortium name="EnsemblPlants"/>
        </authorList>
    </citation>
    <scope>IDENTIFICATION</scope>
</reference>
<reference evidence="4" key="2">
    <citation type="journal article" date="2017" name="Nat. Plants">
        <title>The Aegilops tauschii genome reveals multiple impacts of transposons.</title>
        <authorList>
            <person name="Zhao G."/>
            <person name="Zou C."/>
            <person name="Li K."/>
            <person name="Wang K."/>
            <person name="Li T."/>
            <person name="Gao L."/>
            <person name="Zhang X."/>
            <person name="Wang H."/>
            <person name="Yang Z."/>
            <person name="Liu X."/>
            <person name="Jiang W."/>
            <person name="Mao L."/>
            <person name="Kong X."/>
            <person name="Jiao Y."/>
            <person name="Jia J."/>
        </authorList>
    </citation>
    <scope>NUCLEOTIDE SEQUENCE [LARGE SCALE GENOMIC DNA]</scope>
    <source>
        <strain evidence="4">cv. AL8/78</strain>
    </source>
</reference>
<name>A0A453B800_AEGTS</name>
<keyword evidence="4" id="KW-1185">Reference proteome</keyword>
<evidence type="ECO:0000256" key="1">
    <source>
        <dbReference type="SAM" id="MobiDB-lite"/>
    </source>
</evidence>
<reference evidence="3" key="3">
    <citation type="journal article" date="2017" name="Nature">
        <title>Genome sequence of the progenitor of the wheat D genome Aegilops tauschii.</title>
        <authorList>
            <person name="Luo M.C."/>
            <person name="Gu Y.Q."/>
            <person name="Puiu D."/>
            <person name="Wang H."/>
            <person name="Twardziok S.O."/>
            <person name="Deal K.R."/>
            <person name="Huo N."/>
            <person name="Zhu T."/>
            <person name="Wang L."/>
            <person name="Wang Y."/>
            <person name="McGuire P.E."/>
            <person name="Liu S."/>
            <person name="Long H."/>
            <person name="Ramasamy R.K."/>
            <person name="Rodriguez J.C."/>
            <person name="Van S.L."/>
            <person name="Yuan L."/>
            <person name="Wang Z."/>
            <person name="Xia Z."/>
            <person name="Xiao L."/>
            <person name="Anderson O.D."/>
            <person name="Ouyang S."/>
            <person name="Liang Y."/>
            <person name="Zimin A.V."/>
            <person name="Pertea G."/>
            <person name="Qi P."/>
            <person name="Bennetzen J.L."/>
            <person name="Dai X."/>
            <person name="Dawson M.W."/>
            <person name="Muller H.G."/>
            <person name="Kugler K."/>
            <person name="Rivarola-Duarte L."/>
            <person name="Spannagl M."/>
            <person name="Mayer K.F.X."/>
            <person name="Lu F.H."/>
            <person name="Bevan M.W."/>
            <person name="Leroy P."/>
            <person name="Li P."/>
            <person name="You F.M."/>
            <person name="Sun Q."/>
            <person name="Liu Z."/>
            <person name="Lyons E."/>
            <person name="Wicker T."/>
            <person name="Salzberg S.L."/>
            <person name="Devos K.M."/>
            <person name="Dvorak J."/>
        </authorList>
    </citation>
    <scope>NUCLEOTIDE SEQUENCE [LARGE SCALE GENOMIC DNA]</scope>
    <source>
        <strain evidence="3">cv. AL8/78</strain>
    </source>
</reference>
<evidence type="ECO:0000313" key="3">
    <source>
        <dbReference type="EnsemblPlants" id="AET2Gv20401100.7"/>
    </source>
</evidence>
<reference evidence="4" key="1">
    <citation type="journal article" date="2014" name="Science">
        <title>Ancient hybridizations among the ancestral genomes of bread wheat.</title>
        <authorList>
            <consortium name="International Wheat Genome Sequencing Consortium,"/>
            <person name="Marcussen T."/>
            <person name="Sandve S.R."/>
            <person name="Heier L."/>
            <person name="Spannagl M."/>
            <person name="Pfeifer M."/>
            <person name="Jakobsen K.S."/>
            <person name="Wulff B.B."/>
            <person name="Steuernagel B."/>
            <person name="Mayer K.F."/>
            <person name="Olsen O.A."/>
        </authorList>
    </citation>
    <scope>NUCLEOTIDE SEQUENCE [LARGE SCALE GENOMIC DNA]</scope>
    <source>
        <strain evidence="4">cv. AL8/78</strain>
    </source>
</reference>
<reference evidence="3" key="5">
    <citation type="journal article" date="2021" name="G3 (Bethesda)">
        <title>Aegilops tauschii genome assembly Aet v5.0 features greater sequence contiguity and improved annotation.</title>
        <authorList>
            <person name="Wang L."/>
            <person name="Zhu T."/>
            <person name="Rodriguez J.C."/>
            <person name="Deal K.R."/>
            <person name="Dubcovsky J."/>
            <person name="McGuire P.E."/>
            <person name="Lux T."/>
            <person name="Spannagl M."/>
            <person name="Mayer K.F.X."/>
            <person name="Baldrich P."/>
            <person name="Meyers B.C."/>
            <person name="Huo N."/>
            <person name="Gu Y.Q."/>
            <person name="Zhou H."/>
            <person name="Devos K.M."/>
            <person name="Bennetzen J.L."/>
            <person name="Unver T."/>
            <person name="Budak H."/>
            <person name="Gulick P.J."/>
            <person name="Galiba G."/>
            <person name="Kalapos B."/>
            <person name="Nelson D.R."/>
            <person name="Li P."/>
            <person name="You F.M."/>
            <person name="Luo M.C."/>
            <person name="Dvorak J."/>
        </authorList>
    </citation>
    <scope>NUCLEOTIDE SEQUENCE [LARGE SCALE GENOMIC DNA]</scope>
    <source>
        <strain evidence="3">cv. AL8/78</strain>
    </source>
</reference>
<evidence type="ECO:0000256" key="2">
    <source>
        <dbReference type="SAM" id="Phobius"/>
    </source>
</evidence>
<protein>
    <submittedName>
        <fullName evidence="3">Uncharacterized protein</fullName>
    </submittedName>
</protein>
<proteinExistence type="predicted"/>
<keyword evidence="2" id="KW-0812">Transmembrane</keyword>
<dbReference type="Proteomes" id="UP000015105">
    <property type="component" value="Chromosome 2D"/>
</dbReference>
<feature type="compositionally biased region" description="Basic and acidic residues" evidence="1">
    <location>
        <begin position="30"/>
        <end position="43"/>
    </location>
</feature>
<keyword evidence="2" id="KW-0472">Membrane</keyword>
<dbReference type="Gramene" id="AET2Gv20401100.7">
    <property type="protein sequence ID" value="AET2Gv20401100.7"/>
    <property type="gene ID" value="AET2Gv20401100"/>
</dbReference>
<dbReference type="EnsemblPlants" id="AET2Gv20401100.7">
    <property type="protein sequence ID" value="AET2Gv20401100.7"/>
    <property type="gene ID" value="AET2Gv20401100"/>
</dbReference>